<evidence type="ECO:0000256" key="1">
    <source>
        <dbReference type="SAM" id="Phobius"/>
    </source>
</evidence>
<gene>
    <name evidence="2" type="ORF">PanWU01x14_244020</name>
</gene>
<reference evidence="3" key="1">
    <citation type="submission" date="2016-06" db="EMBL/GenBank/DDBJ databases">
        <title>Parallel loss of symbiosis genes in relatives of nitrogen-fixing non-legume Parasponia.</title>
        <authorList>
            <person name="Van Velzen R."/>
            <person name="Holmer R."/>
            <person name="Bu F."/>
            <person name="Rutten L."/>
            <person name="Van Zeijl A."/>
            <person name="Liu W."/>
            <person name="Santuari L."/>
            <person name="Cao Q."/>
            <person name="Sharma T."/>
            <person name="Shen D."/>
            <person name="Roswanjaya Y."/>
            <person name="Wardhani T."/>
            <person name="Kalhor M.S."/>
            <person name="Jansen J."/>
            <person name="Van den Hoogen J."/>
            <person name="Gungor B."/>
            <person name="Hartog M."/>
            <person name="Hontelez J."/>
            <person name="Verver J."/>
            <person name="Yang W.-C."/>
            <person name="Schijlen E."/>
            <person name="Repin R."/>
            <person name="Schilthuizen M."/>
            <person name="Schranz E."/>
            <person name="Heidstra R."/>
            <person name="Miyata K."/>
            <person name="Fedorova E."/>
            <person name="Kohlen W."/>
            <person name="Bisseling T."/>
            <person name="Smit S."/>
            <person name="Geurts R."/>
        </authorList>
    </citation>
    <scope>NUCLEOTIDE SEQUENCE [LARGE SCALE GENOMIC DNA]</scope>
    <source>
        <strain evidence="3">cv. WU1-14</strain>
    </source>
</reference>
<sequence length="65" mass="7232">MGSWNKCKKNGVPFAAMAAVECGLVAMNTLYKAAHAKGLNYFVYTTYSRILASPLLFLLSFFFSR</sequence>
<comment type="caution">
    <text evidence="2">The sequence shown here is derived from an EMBL/GenBank/DDBJ whole genome shotgun (WGS) entry which is preliminary data.</text>
</comment>
<proteinExistence type="predicted"/>
<keyword evidence="1" id="KW-0812">Transmembrane</keyword>
<name>A0A2P5BF78_PARAD</name>
<keyword evidence="1" id="KW-0472">Membrane</keyword>
<organism evidence="2 3">
    <name type="scientific">Parasponia andersonii</name>
    <name type="common">Sponia andersonii</name>
    <dbReference type="NCBI Taxonomy" id="3476"/>
    <lineage>
        <taxon>Eukaryota</taxon>
        <taxon>Viridiplantae</taxon>
        <taxon>Streptophyta</taxon>
        <taxon>Embryophyta</taxon>
        <taxon>Tracheophyta</taxon>
        <taxon>Spermatophyta</taxon>
        <taxon>Magnoliopsida</taxon>
        <taxon>eudicotyledons</taxon>
        <taxon>Gunneridae</taxon>
        <taxon>Pentapetalae</taxon>
        <taxon>rosids</taxon>
        <taxon>fabids</taxon>
        <taxon>Rosales</taxon>
        <taxon>Cannabaceae</taxon>
        <taxon>Parasponia</taxon>
    </lineage>
</organism>
<evidence type="ECO:0000313" key="3">
    <source>
        <dbReference type="Proteomes" id="UP000237105"/>
    </source>
</evidence>
<dbReference type="Proteomes" id="UP000237105">
    <property type="component" value="Unassembled WGS sequence"/>
</dbReference>
<feature type="transmembrane region" description="Helical" evidence="1">
    <location>
        <begin position="43"/>
        <end position="63"/>
    </location>
</feature>
<keyword evidence="1" id="KW-1133">Transmembrane helix</keyword>
<feature type="transmembrane region" description="Helical" evidence="1">
    <location>
        <begin position="12"/>
        <end position="31"/>
    </location>
</feature>
<accession>A0A2P5BF78</accession>
<dbReference type="AlphaFoldDB" id="A0A2P5BF78"/>
<evidence type="ECO:0000313" key="2">
    <source>
        <dbReference type="EMBL" id="PON47443.1"/>
    </source>
</evidence>
<protein>
    <submittedName>
        <fullName evidence="2">WAT1-related protein</fullName>
    </submittedName>
</protein>
<keyword evidence="3" id="KW-1185">Reference proteome</keyword>
<dbReference type="EMBL" id="JXTB01000294">
    <property type="protein sequence ID" value="PON47443.1"/>
    <property type="molecule type" value="Genomic_DNA"/>
</dbReference>